<dbReference type="AlphaFoldDB" id="A2FIB6"/>
<dbReference type="SUPFAM" id="SSF52075">
    <property type="entry name" value="Outer arm dynein light chain 1"/>
    <property type="match status" value="1"/>
</dbReference>
<accession>A2FIB6</accession>
<dbReference type="EMBL" id="DS113810">
    <property type="protein sequence ID" value="EAX95357.1"/>
    <property type="molecule type" value="Genomic_DNA"/>
</dbReference>
<dbReference type="VEuPathDB" id="TrichDB:TVAGG3_0558360"/>
<name>A2FIB6_TRIV3</name>
<dbReference type="InParanoid" id="A2FIB6"/>
<feature type="compositionally biased region" description="Basic and acidic residues" evidence="1">
    <location>
        <begin position="207"/>
        <end position="219"/>
    </location>
</feature>
<dbReference type="GO" id="GO:0005634">
    <property type="term" value="C:nucleus"/>
    <property type="evidence" value="ECO:0000318"/>
    <property type="project" value="GO_Central"/>
</dbReference>
<dbReference type="OrthoDB" id="1517790at2759"/>
<feature type="region of interest" description="Disordered" evidence="1">
    <location>
        <begin position="513"/>
        <end position="547"/>
    </location>
</feature>
<dbReference type="SMR" id="A2FIB6"/>
<protein>
    <recommendedName>
        <fullName evidence="4">Leucine Rich Repeat family protein</fullName>
    </recommendedName>
</protein>
<feature type="region of interest" description="Disordered" evidence="1">
    <location>
        <begin position="207"/>
        <end position="308"/>
    </location>
</feature>
<reference evidence="2" key="2">
    <citation type="journal article" date="2007" name="Science">
        <title>Draft genome sequence of the sexually transmitted pathogen Trichomonas vaginalis.</title>
        <authorList>
            <person name="Carlton J.M."/>
            <person name="Hirt R.P."/>
            <person name="Silva J.C."/>
            <person name="Delcher A.L."/>
            <person name="Schatz M."/>
            <person name="Zhao Q."/>
            <person name="Wortman J.R."/>
            <person name="Bidwell S.L."/>
            <person name="Alsmark U.C.M."/>
            <person name="Besteiro S."/>
            <person name="Sicheritz-Ponten T."/>
            <person name="Noel C.J."/>
            <person name="Dacks J.B."/>
            <person name="Foster P.G."/>
            <person name="Simillion C."/>
            <person name="Van de Peer Y."/>
            <person name="Miranda-Saavedra D."/>
            <person name="Barton G.J."/>
            <person name="Westrop G.D."/>
            <person name="Mueller S."/>
            <person name="Dessi D."/>
            <person name="Fiori P.L."/>
            <person name="Ren Q."/>
            <person name="Paulsen I."/>
            <person name="Zhang H."/>
            <person name="Bastida-Corcuera F.D."/>
            <person name="Simoes-Barbosa A."/>
            <person name="Brown M.T."/>
            <person name="Hayes R.D."/>
            <person name="Mukherjee M."/>
            <person name="Okumura C.Y."/>
            <person name="Schneider R."/>
            <person name="Smith A.J."/>
            <person name="Vanacova S."/>
            <person name="Villalvazo M."/>
            <person name="Haas B.J."/>
            <person name="Pertea M."/>
            <person name="Feldblyum T.V."/>
            <person name="Utterback T.R."/>
            <person name="Shu C.L."/>
            <person name="Osoegawa K."/>
            <person name="de Jong P.J."/>
            <person name="Hrdy I."/>
            <person name="Horvathova L."/>
            <person name="Zubacova Z."/>
            <person name="Dolezal P."/>
            <person name="Malik S.B."/>
            <person name="Logsdon J.M. Jr."/>
            <person name="Henze K."/>
            <person name="Gupta A."/>
            <person name="Wang C.C."/>
            <person name="Dunne R.L."/>
            <person name="Upcroft J.A."/>
            <person name="Upcroft P."/>
            <person name="White O."/>
            <person name="Salzberg S.L."/>
            <person name="Tang P."/>
            <person name="Chiu C.-H."/>
            <person name="Lee Y.-S."/>
            <person name="Embley T.M."/>
            <person name="Coombs G.H."/>
            <person name="Mottram J.C."/>
            <person name="Tachezy J."/>
            <person name="Fraser-Liggett C.M."/>
            <person name="Johnson P.J."/>
        </authorList>
    </citation>
    <scope>NUCLEOTIDE SEQUENCE [LARGE SCALE GENOMIC DNA]</scope>
    <source>
        <strain evidence="2">G3</strain>
    </source>
</reference>
<keyword evidence="3" id="KW-1185">Reference proteome</keyword>
<organism evidence="2 3">
    <name type="scientific">Trichomonas vaginalis (strain ATCC PRA-98 / G3)</name>
    <dbReference type="NCBI Taxonomy" id="412133"/>
    <lineage>
        <taxon>Eukaryota</taxon>
        <taxon>Metamonada</taxon>
        <taxon>Parabasalia</taxon>
        <taxon>Trichomonadida</taxon>
        <taxon>Trichomonadidae</taxon>
        <taxon>Trichomonas</taxon>
    </lineage>
</organism>
<gene>
    <name evidence="2" type="ORF">TVAG_078130</name>
</gene>
<evidence type="ECO:0000313" key="2">
    <source>
        <dbReference type="EMBL" id="EAX95357.1"/>
    </source>
</evidence>
<sequence>MDLSPGRGALSPAMSAKYDKCFTNINITEFPPLDQLEKYESISFDGCQIHSFSTMPKLPLLRRLCLDNTRISSFQKCQSQSKLSSISVINTPLEKYTHLNIMCVIALGDRIRRVNGKSLTSEEIHFGNVYRSKLQPYLQNGYMLLDIDPIKLFNKQTQDTKYITVNQRAKSPYNYHSPKENVVKHRSIKKRAMSPIENRKDEIIIIQHDNNESSPRVKNDNITPTKPHRSKSSPKGNTSKHNGHRFPPPAINEPLTPLSPRSPISPNKNDKQRSKTPVFSTKNYNANPFKQISKTPERNSPSKISDDDTTTIDMAKEVLSVFKAQTNEKRRKKKSKETSKIPGLLDFGTVHITQCNDSSDADERFQKTFDQKKSVKKKDFIEKLKEEEKIQKVSDLQKYQKVIDLQKNQKVTDFEKSPKEVQKVHNGESSEIHLVEDSSSELSGIVKARDLPSLQLDIRDANELQTLDIADEIIIPQKAPKRIEKKKESESESISLTFTMNQLDTTTTIVNTASRSRIRRSRRRRHAKAPKLAYDPPPITNDSETPDFITGKVTRDMAYQAFYATHKNEISTPEEVEQFICDYIRKYNRK</sequence>
<feature type="region of interest" description="Disordered" evidence="1">
    <location>
        <begin position="416"/>
        <end position="435"/>
    </location>
</feature>
<dbReference type="RefSeq" id="XP_001308287.1">
    <property type="nucleotide sequence ID" value="XM_001308286.1"/>
</dbReference>
<evidence type="ECO:0000313" key="3">
    <source>
        <dbReference type="Proteomes" id="UP000001542"/>
    </source>
</evidence>
<dbReference type="Gene3D" id="3.80.10.10">
    <property type="entry name" value="Ribonuclease Inhibitor"/>
    <property type="match status" value="1"/>
</dbReference>
<feature type="compositionally biased region" description="Basic residues" evidence="1">
    <location>
        <begin position="516"/>
        <end position="529"/>
    </location>
</feature>
<evidence type="ECO:0000256" key="1">
    <source>
        <dbReference type="SAM" id="MobiDB-lite"/>
    </source>
</evidence>
<evidence type="ECO:0008006" key="4">
    <source>
        <dbReference type="Google" id="ProtNLM"/>
    </source>
</evidence>
<dbReference type="KEGG" id="tva:4753106"/>
<dbReference type="InterPro" id="IPR032675">
    <property type="entry name" value="LRR_dom_sf"/>
</dbReference>
<dbReference type="Proteomes" id="UP000001542">
    <property type="component" value="Unassembled WGS sequence"/>
</dbReference>
<feature type="compositionally biased region" description="Polar residues" evidence="1">
    <location>
        <begin position="275"/>
        <end position="303"/>
    </location>
</feature>
<dbReference type="VEuPathDB" id="TrichDB:TVAG_078130"/>
<dbReference type="GO" id="GO:0042393">
    <property type="term" value="F:histone binding"/>
    <property type="evidence" value="ECO:0000318"/>
    <property type="project" value="GO_Central"/>
</dbReference>
<proteinExistence type="predicted"/>
<reference evidence="2" key="1">
    <citation type="submission" date="2006-10" db="EMBL/GenBank/DDBJ databases">
        <authorList>
            <person name="Amadeo P."/>
            <person name="Zhao Q."/>
            <person name="Wortman J."/>
            <person name="Fraser-Liggett C."/>
            <person name="Carlton J."/>
        </authorList>
    </citation>
    <scope>NUCLEOTIDE SEQUENCE</scope>
    <source>
        <strain evidence="2">G3</strain>
    </source>
</reference>